<reference evidence="2" key="1">
    <citation type="submission" date="2020-10" db="EMBL/GenBank/DDBJ databases">
        <authorList>
            <person name="Gilroy R."/>
        </authorList>
    </citation>
    <scope>NUCLEOTIDE SEQUENCE</scope>
    <source>
        <strain evidence="2">1370</strain>
    </source>
</reference>
<evidence type="ECO:0000256" key="1">
    <source>
        <dbReference type="SAM" id="MobiDB-lite"/>
    </source>
</evidence>
<dbReference type="AlphaFoldDB" id="A0A9D1NRC9"/>
<gene>
    <name evidence="2" type="ORF">IAD28_06980</name>
</gene>
<evidence type="ECO:0000313" key="2">
    <source>
        <dbReference type="EMBL" id="HIV11417.1"/>
    </source>
</evidence>
<feature type="region of interest" description="Disordered" evidence="1">
    <location>
        <begin position="1"/>
        <end position="74"/>
    </location>
</feature>
<name>A0A9D1NRC9_9FIRM</name>
<feature type="compositionally biased region" description="Gly residues" evidence="1">
    <location>
        <begin position="55"/>
        <end position="65"/>
    </location>
</feature>
<organism evidence="2 3">
    <name type="scientific">Candidatus Faeciplasma avium</name>
    <dbReference type="NCBI Taxonomy" id="2840798"/>
    <lineage>
        <taxon>Bacteria</taxon>
        <taxon>Bacillati</taxon>
        <taxon>Bacillota</taxon>
        <taxon>Clostridia</taxon>
        <taxon>Eubacteriales</taxon>
        <taxon>Oscillospiraceae</taxon>
        <taxon>Oscillospiraceae incertae sedis</taxon>
        <taxon>Candidatus Faeciplasma</taxon>
    </lineage>
</organism>
<accession>A0A9D1NRC9</accession>
<reference evidence="2" key="2">
    <citation type="journal article" date="2021" name="PeerJ">
        <title>Extensive microbial diversity within the chicken gut microbiome revealed by metagenomics and culture.</title>
        <authorList>
            <person name="Gilroy R."/>
            <person name="Ravi A."/>
            <person name="Getino M."/>
            <person name="Pursley I."/>
            <person name="Horton D.L."/>
            <person name="Alikhan N.F."/>
            <person name="Baker D."/>
            <person name="Gharbi K."/>
            <person name="Hall N."/>
            <person name="Watson M."/>
            <person name="Adriaenssens E.M."/>
            <person name="Foster-Nyarko E."/>
            <person name="Jarju S."/>
            <person name="Secka A."/>
            <person name="Antonio M."/>
            <person name="Oren A."/>
            <person name="Chaudhuri R.R."/>
            <person name="La Ragione R."/>
            <person name="Hildebrand F."/>
            <person name="Pallen M.J."/>
        </authorList>
    </citation>
    <scope>NUCLEOTIDE SEQUENCE</scope>
    <source>
        <strain evidence="2">1370</strain>
    </source>
</reference>
<protein>
    <submittedName>
        <fullName evidence="2">Uncharacterized protein</fullName>
    </submittedName>
</protein>
<dbReference type="EMBL" id="DVOL01000099">
    <property type="protein sequence ID" value="HIV11417.1"/>
    <property type="molecule type" value="Genomic_DNA"/>
</dbReference>
<dbReference type="Proteomes" id="UP000823960">
    <property type="component" value="Unassembled WGS sequence"/>
</dbReference>
<comment type="caution">
    <text evidence="2">The sequence shown here is derived from an EMBL/GenBank/DDBJ whole genome shotgun (WGS) entry which is preliminary data.</text>
</comment>
<feature type="compositionally biased region" description="Basic and acidic residues" evidence="1">
    <location>
        <begin position="7"/>
        <end position="18"/>
    </location>
</feature>
<sequence length="74" mass="7441">MPSWADGGREDNGKEGIDSSRTGTRLPPQGKSWQSAPLAENGERESLVGLTPSCGGTGPHGGRGGSPANAPRAA</sequence>
<proteinExistence type="predicted"/>
<evidence type="ECO:0000313" key="3">
    <source>
        <dbReference type="Proteomes" id="UP000823960"/>
    </source>
</evidence>